<feature type="signal peptide" evidence="1">
    <location>
        <begin position="1"/>
        <end position="44"/>
    </location>
</feature>
<feature type="domain" description="Peptidase C39" evidence="2">
    <location>
        <begin position="62"/>
        <end position="194"/>
    </location>
</feature>
<protein>
    <recommendedName>
        <fullName evidence="2">Peptidase C39 domain-containing protein</fullName>
    </recommendedName>
</protein>
<organism evidence="3 4">
    <name type="scientific">Deinococcus aquiradiocola</name>
    <dbReference type="NCBI Taxonomy" id="393059"/>
    <lineage>
        <taxon>Bacteria</taxon>
        <taxon>Thermotogati</taxon>
        <taxon>Deinococcota</taxon>
        <taxon>Deinococci</taxon>
        <taxon>Deinococcales</taxon>
        <taxon>Deinococcaceae</taxon>
        <taxon>Deinococcus</taxon>
    </lineage>
</organism>
<comment type="caution">
    <text evidence="3">The sequence shown here is derived from an EMBL/GenBank/DDBJ whole genome shotgun (WGS) entry which is preliminary data.</text>
</comment>
<name>A0A917P6D8_9DEIO</name>
<dbReference type="InterPro" id="IPR005074">
    <property type="entry name" value="Peptidase_C39"/>
</dbReference>
<evidence type="ECO:0000313" key="4">
    <source>
        <dbReference type="Proteomes" id="UP000635726"/>
    </source>
</evidence>
<evidence type="ECO:0000256" key="1">
    <source>
        <dbReference type="SAM" id="SignalP"/>
    </source>
</evidence>
<dbReference type="Gene3D" id="3.90.70.10">
    <property type="entry name" value="Cysteine proteinases"/>
    <property type="match status" value="1"/>
</dbReference>
<dbReference type="GO" id="GO:0006508">
    <property type="term" value="P:proteolysis"/>
    <property type="evidence" value="ECO:0007669"/>
    <property type="project" value="InterPro"/>
</dbReference>
<reference evidence="3" key="1">
    <citation type="journal article" date="2014" name="Int. J. Syst. Evol. Microbiol.">
        <title>Complete genome sequence of Corynebacterium casei LMG S-19264T (=DSM 44701T), isolated from a smear-ripened cheese.</title>
        <authorList>
            <consortium name="US DOE Joint Genome Institute (JGI-PGF)"/>
            <person name="Walter F."/>
            <person name="Albersmeier A."/>
            <person name="Kalinowski J."/>
            <person name="Ruckert C."/>
        </authorList>
    </citation>
    <scope>NUCLEOTIDE SEQUENCE</scope>
    <source>
        <strain evidence="3">JCM 14371</strain>
    </source>
</reference>
<dbReference type="GO" id="GO:0005524">
    <property type="term" value="F:ATP binding"/>
    <property type="evidence" value="ECO:0007669"/>
    <property type="project" value="InterPro"/>
</dbReference>
<dbReference type="PROSITE" id="PS50990">
    <property type="entry name" value="PEPTIDASE_C39"/>
    <property type="match status" value="1"/>
</dbReference>
<dbReference type="Pfam" id="PF13529">
    <property type="entry name" value="Peptidase_C39_2"/>
    <property type="match status" value="1"/>
</dbReference>
<accession>A0A917P6D8</accession>
<evidence type="ECO:0000313" key="3">
    <source>
        <dbReference type="EMBL" id="GGJ63989.1"/>
    </source>
</evidence>
<keyword evidence="1" id="KW-0732">Signal</keyword>
<dbReference type="AlphaFoldDB" id="A0A917P6D8"/>
<evidence type="ECO:0000259" key="2">
    <source>
        <dbReference type="PROSITE" id="PS50990"/>
    </source>
</evidence>
<keyword evidence="4" id="KW-1185">Reference proteome</keyword>
<reference evidence="3" key="2">
    <citation type="submission" date="2020-09" db="EMBL/GenBank/DDBJ databases">
        <authorList>
            <person name="Sun Q."/>
            <person name="Ohkuma M."/>
        </authorList>
    </citation>
    <scope>NUCLEOTIDE SEQUENCE</scope>
    <source>
        <strain evidence="3">JCM 14371</strain>
    </source>
</reference>
<dbReference type="GO" id="GO:0008233">
    <property type="term" value="F:peptidase activity"/>
    <property type="evidence" value="ECO:0007669"/>
    <property type="project" value="InterPro"/>
</dbReference>
<feature type="chain" id="PRO_5037892887" description="Peptidase C39 domain-containing protein" evidence="1">
    <location>
        <begin position="45"/>
        <end position="214"/>
    </location>
</feature>
<gene>
    <name evidence="3" type="ORF">GCM10008939_04780</name>
</gene>
<dbReference type="Proteomes" id="UP000635726">
    <property type="component" value="Unassembled WGS sequence"/>
</dbReference>
<dbReference type="EMBL" id="BMOE01000001">
    <property type="protein sequence ID" value="GGJ63989.1"/>
    <property type="molecule type" value="Genomic_DNA"/>
</dbReference>
<proteinExistence type="predicted"/>
<dbReference type="InterPro" id="IPR039564">
    <property type="entry name" value="Peptidase_C39-like"/>
</dbReference>
<sequence>MDRCEKASRDTRATTLSLVKVRPSPLSLLRALLLGLSVGTPALAAPVPAHPVRASLAVGHVHQTYNNCGPASIVSVLSYYGIRADQSQLAQVLRPQGGYMLAGVIPPFVERYGLRATRFKNGSLENIRQLTAAGIPVIVLQWMNRVGGIPHFRVVRGYDDQTGLVWLSDPIYGPNVYVHYPDFERLWTLAGQEFVPVYRPSQTALVGRILNVRL</sequence>
<dbReference type="GO" id="GO:0016020">
    <property type="term" value="C:membrane"/>
    <property type="evidence" value="ECO:0007669"/>
    <property type="project" value="InterPro"/>
</dbReference>